<accession>A0A9X1YF86</accession>
<proteinExistence type="predicted"/>
<feature type="transmembrane region" description="Helical" evidence="1">
    <location>
        <begin position="111"/>
        <end position="136"/>
    </location>
</feature>
<dbReference type="Proteomes" id="UP001139353">
    <property type="component" value="Unassembled WGS sequence"/>
</dbReference>
<organism evidence="2 3">
    <name type="scientific">Scleromatobacter humisilvae</name>
    <dbReference type="NCBI Taxonomy" id="2897159"/>
    <lineage>
        <taxon>Bacteria</taxon>
        <taxon>Pseudomonadati</taxon>
        <taxon>Pseudomonadota</taxon>
        <taxon>Betaproteobacteria</taxon>
        <taxon>Burkholderiales</taxon>
        <taxon>Sphaerotilaceae</taxon>
        <taxon>Scleromatobacter</taxon>
    </lineage>
</organism>
<keyword evidence="1" id="KW-0472">Membrane</keyword>
<keyword evidence="1" id="KW-0812">Transmembrane</keyword>
<evidence type="ECO:0000256" key="1">
    <source>
        <dbReference type="SAM" id="Phobius"/>
    </source>
</evidence>
<dbReference type="RefSeq" id="WP_275680407.1">
    <property type="nucleotide sequence ID" value="NZ_JAJLJH010000001.1"/>
</dbReference>
<keyword evidence="1" id="KW-1133">Transmembrane helix</keyword>
<name>A0A9X1YF86_9BURK</name>
<comment type="caution">
    <text evidence="2">The sequence shown here is derived from an EMBL/GenBank/DDBJ whole genome shotgun (WGS) entry which is preliminary data.</text>
</comment>
<feature type="transmembrane region" description="Helical" evidence="1">
    <location>
        <begin position="84"/>
        <end position="105"/>
    </location>
</feature>
<evidence type="ECO:0000313" key="2">
    <source>
        <dbReference type="EMBL" id="MCK9684375.1"/>
    </source>
</evidence>
<protein>
    <submittedName>
        <fullName evidence="2">Uncharacterized protein</fullName>
    </submittedName>
</protein>
<dbReference type="EMBL" id="JAJLJH010000001">
    <property type="protein sequence ID" value="MCK9684375.1"/>
    <property type="molecule type" value="Genomic_DNA"/>
</dbReference>
<keyword evidence="3" id="KW-1185">Reference proteome</keyword>
<sequence>MTYRILSLGALFSWLFWQPVQRMASSGLIPEQFFESHVFLCNEVPWVAPWLLGSVIAAVIVMSVHKLTGWFAAAPLRGRRIMRAAVLVQTSATLLHLLMWPAIAWEIVSGVMTLGLFLLSTALALVGWLTFIIGTLRARFRRARAQ</sequence>
<dbReference type="AlphaFoldDB" id="A0A9X1YF86"/>
<feature type="transmembrane region" description="Helical" evidence="1">
    <location>
        <begin position="46"/>
        <end position="64"/>
    </location>
</feature>
<evidence type="ECO:0000313" key="3">
    <source>
        <dbReference type="Proteomes" id="UP001139353"/>
    </source>
</evidence>
<reference evidence="2" key="1">
    <citation type="submission" date="2021-11" db="EMBL/GenBank/DDBJ databases">
        <title>BS-T2-15 a new species belonging to the Comamonadaceae family isolated from the soil of a French oak forest.</title>
        <authorList>
            <person name="Mieszkin S."/>
            <person name="Alain K."/>
        </authorList>
    </citation>
    <scope>NUCLEOTIDE SEQUENCE</scope>
    <source>
        <strain evidence="2">BS-T2-15</strain>
    </source>
</reference>
<gene>
    <name evidence="2" type="ORF">LPC04_01490</name>
</gene>